<protein>
    <submittedName>
        <fullName evidence="3">Uncharacterized protein</fullName>
    </submittedName>
</protein>
<evidence type="ECO:0000313" key="3">
    <source>
        <dbReference type="EMBL" id="GFT63758.1"/>
    </source>
</evidence>
<keyword evidence="4" id="KW-1185">Reference proteome</keyword>
<dbReference type="InterPro" id="IPR043070">
    <property type="entry name" value="Spidroin_repeat"/>
</dbReference>
<proteinExistence type="predicted"/>
<dbReference type="Gene3D" id="1.10.274.60">
    <property type="entry name" value="Spidroin, repetitive domain"/>
    <property type="match status" value="1"/>
</dbReference>
<dbReference type="Proteomes" id="UP000887013">
    <property type="component" value="Unassembled WGS sequence"/>
</dbReference>
<accession>A0A8X6PCQ5</accession>
<name>A0A8X6PCQ5_NEPPI</name>
<keyword evidence="2" id="KW-0812">Transmembrane</keyword>
<dbReference type="AlphaFoldDB" id="A0A8X6PCQ5"/>
<comment type="caution">
    <text evidence="3">The sequence shown here is derived from an EMBL/GenBank/DDBJ whole genome shotgun (WGS) entry which is preliminary data.</text>
</comment>
<feature type="transmembrane region" description="Helical" evidence="2">
    <location>
        <begin position="61"/>
        <end position="82"/>
    </location>
</feature>
<sequence>MNEYKQIPITQSEIDRWTGQFKPDNTRLFRQCRQAKTKEGRRDKAVSAKEISKVERMSGNMLISAVIILVFIQVSAASRQLYGGNDPTSSVFQDEYYDAFKTPSATSKYIGRYSDDSSDSLPASQLSGRYSDPYKPSSCSQEGPCNNPYPNAPYFTPVLNQVIKSLPRLPQLKSYSPTIPPVPVILFSSYFKNAVYSSKILAQLFDFNGVTANEFCRSTYPYILEALLDTHSRNPEYAAKQAARPIAQIHGYISTNIVVQVYANSVAKFLYSNDVLNEYNAVSLAQAYVEEMKKRSKLARKKGKPDWQHEGLKEGVMNFLSSLIVLTRDTVPEFAEQYGNEWRLVAS</sequence>
<dbReference type="EMBL" id="BMAW01019510">
    <property type="protein sequence ID" value="GFT63758.1"/>
    <property type="molecule type" value="Genomic_DNA"/>
</dbReference>
<reference evidence="3" key="1">
    <citation type="submission" date="2020-08" db="EMBL/GenBank/DDBJ databases">
        <title>Multicomponent nature underlies the extraordinary mechanical properties of spider dragline silk.</title>
        <authorList>
            <person name="Kono N."/>
            <person name="Nakamura H."/>
            <person name="Mori M."/>
            <person name="Yoshida Y."/>
            <person name="Ohtoshi R."/>
            <person name="Malay A.D."/>
            <person name="Moran D.A.P."/>
            <person name="Tomita M."/>
            <person name="Numata K."/>
            <person name="Arakawa K."/>
        </authorList>
    </citation>
    <scope>NUCLEOTIDE SEQUENCE</scope>
</reference>
<keyword evidence="2" id="KW-1133">Transmembrane helix</keyword>
<gene>
    <name evidence="3" type="primary">AVEN_113098_1</name>
    <name evidence="3" type="ORF">NPIL_246751</name>
</gene>
<feature type="compositionally biased region" description="Polar residues" evidence="1">
    <location>
        <begin position="119"/>
        <end position="128"/>
    </location>
</feature>
<evidence type="ECO:0000256" key="1">
    <source>
        <dbReference type="SAM" id="MobiDB-lite"/>
    </source>
</evidence>
<dbReference type="OrthoDB" id="6437435at2759"/>
<feature type="region of interest" description="Disordered" evidence="1">
    <location>
        <begin position="111"/>
        <end position="143"/>
    </location>
</feature>
<evidence type="ECO:0000256" key="2">
    <source>
        <dbReference type="SAM" id="Phobius"/>
    </source>
</evidence>
<evidence type="ECO:0000313" key="4">
    <source>
        <dbReference type="Proteomes" id="UP000887013"/>
    </source>
</evidence>
<keyword evidence="2" id="KW-0472">Membrane</keyword>
<organism evidence="3 4">
    <name type="scientific">Nephila pilipes</name>
    <name type="common">Giant wood spider</name>
    <name type="synonym">Nephila maculata</name>
    <dbReference type="NCBI Taxonomy" id="299642"/>
    <lineage>
        <taxon>Eukaryota</taxon>
        <taxon>Metazoa</taxon>
        <taxon>Ecdysozoa</taxon>
        <taxon>Arthropoda</taxon>
        <taxon>Chelicerata</taxon>
        <taxon>Arachnida</taxon>
        <taxon>Araneae</taxon>
        <taxon>Araneomorphae</taxon>
        <taxon>Entelegynae</taxon>
        <taxon>Araneoidea</taxon>
        <taxon>Nephilidae</taxon>
        <taxon>Nephila</taxon>
    </lineage>
</organism>